<name>A0ABR0EI49_ZASCE</name>
<dbReference type="Pfam" id="PF13561">
    <property type="entry name" value="adh_short_C2"/>
    <property type="match status" value="1"/>
</dbReference>
<dbReference type="PRINTS" id="PR00080">
    <property type="entry name" value="SDRFAMILY"/>
</dbReference>
<dbReference type="Gene3D" id="3.40.50.720">
    <property type="entry name" value="NAD(P)-binding Rossmann-like Domain"/>
    <property type="match status" value="1"/>
</dbReference>
<comment type="similarity">
    <text evidence="1">Belongs to the short-chain dehydrogenases/reductases (SDR) family.</text>
</comment>
<dbReference type="PANTHER" id="PTHR42760">
    <property type="entry name" value="SHORT-CHAIN DEHYDROGENASES/REDUCTASES FAMILY MEMBER"/>
    <property type="match status" value="1"/>
</dbReference>
<dbReference type="Proteomes" id="UP001305779">
    <property type="component" value="Unassembled WGS sequence"/>
</dbReference>
<dbReference type="SUPFAM" id="SSF51735">
    <property type="entry name" value="NAD(P)-binding Rossmann-fold domains"/>
    <property type="match status" value="1"/>
</dbReference>
<protein>
    <recommendedName>
        <fullName evidence="6">NAD(P)-binding protein</fullName>
    </recommendedName>
</protein>
<dbReference type="InterPro" id="IPR020904">
    <property type="entry name" value="Sc_DH/Rdtase_CS"/>
</dbReference>
<evidence type="ECO:0000256" key="2">
    <source>
        <dbReference type="ARBA" id="ARBA00022857"/>
    </source>
</evidence>
<gene>
    <name evidence="4" type="ORF">PRZ48_006756</name>
</gene>
<evidence type="ECO:0000313" key="5">
    <source>
        <dbReference type="Proteomes" id="UP001305779"/>
    </source>
</evidence>
<accession>A0ABR0EI49</accession>
<dbReference type="InterPro" id="IPR002347">
    <property type="entry name" value="SDR_fam"/>
</dbReference>
<organism evidence="4 5">
    <name type="scientific">Zasmidium cellare</name>
    <name type="common">Wine cellar mold</name>
    <name type="synonym">Racodium cellare</name>
    <dbReference type="NCBI Taxonomy" id="395010"/>
    <lineage>
        <taxon>Eukaryota</taxon>
        <taxon>Fungi</taxon>
        <taxon>Dikarya</taxon>
        <taxon>Ascomycota</taxon>
        <taxon>Pezizomycotina</taxon>
        <taxon>Dothideomycetes</taxon>
        <taxon>Dothideomycetidae</taxon>
        <taxon>Mycosphaerellales</taxon>
        <taxon>Mycosphaerellaceae</taxon>
        <taxon>Zasmidium</taxon>
    </lineage>
</organism>
<dbReference type="PROSITE" id="PS00061">
    <property type="entry name" value="ADH_SHORT"/>
    <property type="match status" value="1"/>
</dbReference>
<evidence type="ECO:0000256" key="3">
    <source>
        <dbReference type="ARBA" id="ARBA00023002"/>
    </source>
</evidence>
<keyword evidence="3" id="KW-0560">Oxidoreductase</keyword>
<sequence>MASSTIANLKAEFPDASVIFKKLDVTDAVAVDDAPQEVEDVFGSIEILLCFAGITGSIHALDITPENWRRMLEINTTGAFLCSQAAARSMIKKGNRGSIVLMASISGHVTNYPQPHVHYNASKAALISMKSSLAAEWARYGISYMDTVLNEDDHLESLREAWAKRTPYGRMGQPDELTGAIILLVSKAGSYITGADIVVDGGLTVF</sequence>
<evidence type="ECO:0000256" key="1">
    <source>
        <dbReference type="ARBA" id="ARBA00006484"/>
    </source>
</evidence>
<comment type="caution">
    <text evidence="4">The sequence shown here is derived from an EMBL/GenBank/DDBJ whole genome shotgun (WGS) entry which is preliminary data.</text>
</comment>
<dbReference type="EMBL" id="JAXOVC010000005">
    <property type="protein sequence ID" value="KAK4500950.1"/>
    <property type="molecule type" value="Genomic_DNA"/>
</dbReference>
<evidence type="ECO:0008006" key="6">
    <source>
        <dbReference type="Google" id="ProtNLM"/>
    </source>
</evidence>
<dbReference type="PANTHER" id="PTHR42760:SF115">
    <property type="entry name" value="3-OXOACYL-[ACYL-CARRIER-PROTEIN] REDUCTASE FABG"/>
    <property type="match status" value="1"/>
</dbReference>
<keyword evidence="5" id="KW-1185">Reference proteome</keyword>
<keyword evidence="2" id="KW-0521">NADP</keyword>
<reference evidence="4 5" key="1">
    <citation type="journal article" date="2023" name="G3 (Bethesda)">
        <title>A chromosome-level genome assembly of Zasmidium syzygii isolated from banana leaves.</title>
        <authorList>
            <person name="van Westerhoven A.C."/>
            <person name="Mehrabi R."/>
            <person name="Talebi R."/>
            <person name="Steentjes M.B.F."/>
            <person name="Corcolon B."/>
            <person name="Chong P.A."/>
            <person name="Kema G.H.J."/>
            <person name="Seidl M.F."/>
        </authorList>
    </citation>
    <scope>NUCLEOTIDE SEQUENCE [LARGE SCALE GENOMIC DNA]</scope>
    <source>
        <strain evidence="4 5">P124</strain>
    </source>
</reference>
<dbReference type="InterPro" id="IPR036291">
    <property type="entry name" value="NAD(P)-bd_dom_sf"/>
</dbReference>
<dbReference type="PRINTS" id="PR00081">
    <property type="entry name" value="GDHRDH"/>
</dbReference>
<evidence type="ECO:0000313" key="4">
    <source>
        <dbReference type="EMBL" id="KAK4500950.1"/>
    </source>
</evidence>
<proteinExistence type="inferred from homology"/>